<dbReference type="HOGENOM" id="CLU_2580468_0_0_1"/>
<dbReference type="AlphaFoldDB" id="F8NRL4"/>
<feature type="non-terminal residue" evidence="1">
    <location>
        <position position="1"/>
    </location>
</feature>
<accession>F8NRL4</accession>
<name>F8NRL4_SERL9</name>
<organism>
    <name type="scientific">Serpula lacrymans var. lacrymans (strain S7.9)</name>
    <name type="common">Dry rot fungus</name>
    <dbReference type="NCBI Taxonomy" id="578457"/>
    <lineage>
        <taxon>Eukaryota</taxon>
        <taxon>Fungi</taxon>
        <taxon>Dikarya</taxon>
        <taxon>Basidiomycota</taxon>
        <taxon>Agaricomycotina</taxon>
        <taxon>Agaricomycetes</taxon>
        <taxon>Agaricomycetidae</taxon>
        <taxon>Boletales</taxon>
        <taxon>Coniophorineae</taxon>
        <taxon>Serpulaceae</taxon>
        <taxon>Serpula</taxon>
    </lineage>
</organism>
<dbReference type="Proteomes" id="UP000008064">
    <property type="component" value="Unassembled WGS sequence"/>
</dbReference>
<evidence type="ECO:0000313" key="1">
    <source>
        <dbReference type="EMBL" id="EGO26280.1"/>
    </source>
</evidence>
<sequence length="81" mass="9153">SPDKYGPHTRVVRHLERTWSTCDIRYEEPCKPIDPIYAQKVIRLPGFEIYGADKTGLSSVILPTGSVATKTRENIDPLQQV</sequence>
<dbReference type="KEGG" id="sla:SERLADRAFT_463162"/>
<dbReference type="RefSeq" id="XP_007316453.1">
    <property type="nucleotide sequence ID" value="XM_007316391.1"/>
</dbReference>
<protein>
    <submittedName>
        <fullName evidence="1">Uncharacterized protein</fullName>
    </submittedName>
</protein>
<dbReference type="EMBL" id="GL945432">
    <property type="protein sequence ID" value="EGO26280.1"/>
    <property type="molecule type" value="Genomic_DNA"/>
</dbReference>
<gene>
    <name evidence="1" type="ORF">SERLADRAFT_463162</name>
</gene>
<proteinExistence type="predicted"/>
<reference evidence="1" key="1">
    <citation type="submission" date="2011-04" db="EMBL/GenBank/DDBJ databases">
        <title>Evolution of plant cell wall degrading machinery underlies the functional diversity of forest fungi.</title>
        <authorList>
            <consortium name="US DOE Joint Genome Institute (JGI-PGF)"/>
            <person name="Eastwood D.C."/>
            <person name="Floudas D."/>
            <person name="Binder M."/>
            <person name="Majcherczyk A."/>
            <person name="Schneider P."/>
            <person name="Aerts A."/>
            <person name="Asiegbu F.O."/>
            <person name="Baker S.E."/>
            <person name="Barry K."/>
            <person name="Bendiksby M."/>
            <person name="Blumentritt M."/>
            <person name="Coutinho P.M."/>
            <person name="Cullen D."/>
            <person name="Cullen D."/>
            <person name="Gathman A."/>
            <person name="Goodell B."/>
            <person name="Henrissat B."/>
            <person name="Ihrmark K."/>
            <person name="Kauserud H."/>
            <person name="Kohler A."/>
            <person name="LaButti K."/>
            <person name="Lapidus A."/>
            <person name="Lavin J.L."/>
            <person name="Lee Y.-H."/>
            <person name="Lindquist E."/>
            <person name="Lilly W."/>
            <person name="Lucas S."/>
            <person name="Morin E."/>
            <person name="Murat C."/>
            <person name="Oguiza J.A."/>
            <person name="Park J."/>
            <person name="Pisabarro A.G."/>
            <person name="Riley R."/>
            <person name="Rosling A."/>
            <person name="Salamov A."/>
            <person name="Schmidt O."/>
            <person name="Schmutz J."/>
            <person name="Skrede I."/>
            <person name="Stenlid J."/>
            <person name="Wiebenga A."/>
            <person name="Xie X."/>
            <person name="Kues U."/>
            <person name="Hibbett D.S."/>
            <person name="Hoffmeister D."/>
            <person name="Hogberg N."/>
            <person name="Martin F."/>
            <person name="Grigoriev I.V."/>
            <person name="Watkinson S.C."/>
        </authorList>
    </citation>
    <scope>NUCLEOTIDE SEQUENCE</scope>
    <source>
        <strain evidence="1">S7.9</strain>
    </source>
</reference>
<dbReference type="GeneID" id="18818505"/>